<proteinExistence type="predicted"/>
<gene>
    <name evidence="1" type="ORF">C5745_08630</name>
</gene>
<dbReference type="PANTHER" id="PTHR47478:SF1">
    <property type="entry name" value="PYRIMIDINE 5'-NUCLEOTIDASE YJJG"/>
    <property type="match status" value="1"/>
</dbReference>
<dbReference type="SUPFAM" id="SSF56784">
    <property type="entry name" value="HAD-like"/>
    <property type="match status" value="1"/>
</dbReference>
<evidence type="ECO:0000313" key="2">
    <source>
        <dbReference type="Proteomes" id="UP000239711"/>
    </source>
</evidence>
<dbReference type="EMBL" id="PVBQ01000005">
    <property type="protein sequence ID" value="PRD47958.1"/>
    <property type="molecule type" value="Genomic_DNA"/>
</dbReference>
<keyword evidence="2" id="KW-1185">Reference proteome</keyword>
<comment type="caution">
    <text evidence="1">The sequence shown here is derived from an EMBL/GenBank/DDBJ whole genome shotgun (WGS) entry which is preliminary data.</text>
</comment>
<dbReference type="SFLD" id="SFLDS00003">
    <property type="entry name" value="Haloacid_Dehalogenase"/>
    <property type="match status" value="1"/>
</dbReference>
<dbReference type="Pfam" id="PF00702">
    <property type="entry name" value="Hydrolase"/>
    <property type="match status" value="1"/>
</dbReference>
<dbReference type="Gene3D" id="1.10.150.240">
    <property type="entry name" value="Putative phosphatase, domain 2"/>
    <property type="match status" value="1"/>
</dbReference>
<reference evidence="1 2" key="1">
    <citation type="submission" date="2018-02" db="EMBL/GenBank/DDBJ databases">
        <title>The draft genome of Sphingobacterium sp. 5JN-11.</title>
        <authorList>
            <person name="Liu L."/>
            <person name="Li L."/>
            <person name="Liang L."/>
            <person name="Zhang X."/>
            <person name="Wang T."/>
        </authorList>
    </citation>
    <scope>NUCLEOTIDE SEQUENCE [LARGE SCALE GENOMIC DNA]</scope>
    <source>
        <strain evidence="1 2">5JN-11</strain>
    </source>
</reference>
<dbReference type="InterPro" id="IPR011951">
    <property type="entry name" value="HAD-SF_hydro_IA_YjjG/PynA"/>
</dbReference>
<dbReference type="NCBIfam" id="TIGR02254">
    <property type="entry name" value="YjjG_YfnB"/>
    <property type="match status" value="1"/>
</dbReference>
<dbReference type="GO" id="GO:0008253">
    <property type="term" value="F:5'-nucleotidase activity"/>
    <property type="evidence" value="ECO:0007669"/>
    <property type="project" value="InterPro"/>
</dbReference>
<dbReference type="SFLD" id="SFLDG01129">
    <property type="entry name" value="C1.5:_HAD__Beta-PGM__Phosphata"/>
    <property type="match status" value="1"/>
</dbReference>
<accession>A0A2S9J580</accession>
<dbReference type="InterPro" id="IPR023198">
    <property type="entry name" value="PGP-like_dom2"/>
</dbReference>
<sequence>MFFDKKDVFFDLDHTIWDFDKNAQETLHELYHKYHFDKLIGNASSDLFIETYTANNHRLWALYHHGKIDKATLRGLRFADTFTQLGIDPALFPNAFEEEYLNICPTKTNLFPNALETLGYLQGKYNLHLISNGFKEACEKKLQHSKLKPYFKTIVISEMFGVNKPDPRIFELALQKGEAERKTSVMIGDNLDADVRGAQNAGIEAIFFNSIGLERPEDVRHMIRDLGELQQVF</sequence>
<dbReference type="AlphaFoldDB" id="A0A2S9J580"/>
<protein>
    <submittedName>
        <fullName evidence="1">Noncanonical pyrimidine nucleotidase, YjjG family</fullName>
    </submittedName>
</protein>
<dbReference type="Gene3D" id="3.40.50.1000">
    <property type="entry name" value="HAD superfamily/HAD-like"/>
    <property type="match status" value="1"/>
</dbReference>
<dbReference type="PANTHER" id="PTHR47478">
    <property type="match status" value="1"/>
</dbReference>
<dbReference type="OrthoDB" id="9802350at2"/>
<dbReference type="InterPro" id="IPR006439">
    <property type="entry name" value="HAD-SF_hydro_IA"/>
</dbReference>
<dbReference type="NCBIfam" id="TIGR01549">
    <property type="entry name" value="HAD-SF-IA-v1"/>
    <property type="match status" value="1"/>
</dbReference>
<dbReference type="InterPro" id="IPR036412">
    <property type="entry name" value="HAD-like_sf"/>
</dbReference>
<dbReference type="InterPro" id="IPR023214">
    <property type="entry name" value="HAD_sf"/>
</dbReference>
<organism evidence="1 2">
    <name type="scientific">Sphingobacterium haloxyli</name>
    <dbReference type="NCBI Taxonomy" id="2100533"/>
    <lineage>
        <taxon>Bacteria</taxon>
        <taxon>Pseudomonadati</taxon>
        <taxon>Bacteroidota</taxon>
        <taxon>Sphingobacteriia</taxon>
        <taxon>Sphingobacteriales</taxon>
        <taxon>Sphingobacteriaceae</taxon>
        <taxon>Sphingobacterium</taxon>
    </lineage>
</organism>
<name>A0A2S9J580_9SPHI</name>
<dbReference type="Proteomes" id="UP000239711">
    <property type="component" value="Unassembled WGS sequence"/>
</dbReference>
<dbReference type="RefSeq" id="WP_105716585.1">
    <property type="nucleotide sequence ID" value="NZ_PVBQ01000005.1"/>
</dbReference>
<dbReference type="InterPro" id="IPR052550">
    <property type="entry name" value="Pyrimidine_5'-ntase_YjjG"/>
</dbReference>
<evidence type="ECO:0000313" key="1">
    <source>
        <dbReference type="EMBL" id="PRD47958.1"/>
    </source>
</evidence>